<gene>
    <name evidence="2" type="ORF">M441DRAFT_33973</name>
</gene>
<dbReference type="OrthoDB" id="10276200at2759"/>
<evidence type="ECO:0000313" key="2">
    <source>
        <dbReference type="EMBL" id="PTB45243.1"/>
    </source>
</evidence>
<keyword evidence="1" id="KW-0812">Transmembrane</keyword>
<name>A0A2T3ZKE2_TRIA4</name>
<dbReference type="EMBL" id="KZ679257">
    <property type="protein sequence ID" value="PTB45243.1"/>
    <property type="molecule type" value="Genomic_DNA"/>
</dbReference>
<dbReference type="Proteomes" id="UP000240493">
    <property type="component" value="Unassembled WGS sequence"/>
</dbReference>
<evidence type="ECO:0000313" key="3">
    <source>
        <dbReference type="Proteomes" id="UP000240493"/>
    </source>
</evidence>
<dbReference type="AlphaFoldDB" id="A0A2T3ZKE2"/>
<proteinExistence type="predicted"/>
<feature type="transmembrane region" description="Helical" evidence="1">
    <location>
        <begin position="73"/>
        <end position="94"/>
    </location>
</feature>
<evidence type="ECO:0000256" key="1">
    <source>
        <dbReference type="SAM" id="Phobius"/>
    </source>
</evidence>
<keyword evidence="1" id="KW-1133">Transmembrane helix</keyword>
<keyword evidence="3" id="KW-1185">Reference proteome</keyword>
<keyword evidence="1" id="KW-0472">Membrane</keyword>
<reference evidence="2 3" key="1">
    <citation type="submission" date="2016-07" db="EMBL/GenBank/DDBJ databases">
        <title>Multiple horizontal gene transfer events from other fungi enriched the ability of initially mycotrophic Trichoderma (Ascomycota) to feed on dead plant biomass.</title>
        <authorList>
            <consortium name="DOE Joint Genome Institute"/>
            <person name="Aerts A."/>
            <person name="Atanasova L."/>
            <person name="Chenthamara K."/>
            <person name="Zhang J."/>
            <person name="Grujic M."/>
            <person name="Henrissat B."/>
            <person name="Kuo A."/>
            <person name="Salamov A."/>
            <person name="Lipzen A."/>
            <person name="Labutti K."/>
            <person name="Barry K."/>
            <person name="Miao Y."/>
            <person name="Rahimi M.J."/>
            <person name="Shen Q."/>
            <person name="Grigoriev I.V."/>
            <person name="Kubicek C.P."/>
            <person name="Druzhinina I.S."/>
        </authorList>
    </citation>
    <scope>NUCLEOTIDE SEQUENCE [LARGE SCALE GENOMIC DNA]</scope>
    <source>
        <strain evidence="2 3">CBS 433.97</strain>
    </source>
</reference>
<sequence>MPSQRDIANHVADPVLHICSVLAFYHLHLAFIISYIFYAAKAVVLIADHGYYSSYHDFSIIEVWAFIKRLVGTWLLLFHISFFTEVVAFMIWAYPFVLGWRREDPDEIEYLPLVVRMNMATSGWMGRRLRWHMDDYWGEFAEPYY</sequence>
<organism evidence="2 3">
    <name type="scientific">Trichoderma asperellum (strain ATCC 204424 / CBS 433.97 / NBRC 101777)</name>
    <dbReference type="NCBI Taxonomy" id="1042311"/>
    <lineage>
        <taxon>Eukaryota</taxon>
        <taxon>Fungi</taxon>
        <taxon>Dikarya</taxon>
        <taxon>Ascomycota</taxon>
        <taxon>Pezizomycotina</taxon>
        <taxon>Sordariomycetes</taxon>
        <taxon>Hypocreomycetidae</taxon>
        <taxon>Hypocreales</taxon>
        <taxon>Hypocreaceae</taxon>
        <taxon>Trichoderma</taxon>
    </lineage>
</organism>
<feature type="transmembrane region" description="Helical" evidence="1">
    <location>
        <begin position="15"/>
        <end position="38"/>
    </location>
</feature>
<protein>
    <submittedName>
        <fullName evidence="2">Uncharacterized protein</fullName>
    </submittedName>
</protein>
<accession>A0A2T3ZKE2</accession>